<protein>
    <submittedName>
        <fullName evidence="1">Uncharacterized protein</fullName>
    </submittedName>
</protein>
<dbReference type="Proteomes" id="UP000292564">
    <property type="component" value="Unassembled WGS sequence"/>
</dbReference>
<dbReference type="EMBL" id="SHKY01000001">
    <property type="protein sequence ID" value="RZU54057.1"/>
    <property type="molecule type" value="Genomic_DNA"/>
</dbReference>
<proteinExistence type="predicted"/>
<gene>
    <name evidence="1" type="ORF">EV385_5994</name>
</gene>
<organism evidence="1 2">
    <name type="scientific">Krasilnikovia cinnamomea</name>
    <dbReference type="NCBI Taxonomy" id="349313"/>
    <lineage>
        <taxon>Bacteria</taxon>
        <taxon>Bacillati</taxon>
        <taxon>Actinomycetota</taxon>
        <taxon>Actinomycetes</taxon>
        <taxon>Micromonosporales</taxon>
        <taxon>Micromonosporaceae</taxon>
        <taxon>Krasilnikovia</taxon>
    </lineage>
</organism>
<evidence type="ECO:0000313" key="1">
    <source>
        <dbReference type="EMBL" id="RZU54057.1"/>
    </source>
</evidence>
<accession>A0A4Q7ZSA1</accession>
<keyword evidence="2" id="KW-1185">Reference proteome</keyword>
<dbReference type="RefSeq" id="WP_130512467.1">
    <property type="nucleotide sequence ID" value="NZ_SHKY01000001.1"/>
</dbReference>
<sequence>MIRHTTSRSTAGHRTRRTALAAGIAGASALALIALPGAAYASATGWGGTLLPGQQRCLSLYASYQVRADGQATNQGARFKVQRNGVVVYGSPTGTTSAFAWEGRSSYGTFPGPGTYTVCATNNNGTNTLVNIHLFTDANLPY</sequence>
<dbReference type="OrthoDB" id="4204167at2"/>
<dbReference type="PROSITE" id="PS51318">
    <property type="entry name" value="TAT"/>
    <property type="match status" value="1"/>
</dbReference>
<dbReference type="InterPro" id="IPR006311">
    <property type="entry name" value="TAT_signal"/>
</dbReference>
<dbReference type="AlphaFoldDB" id="A0A4Q7ZSA1"/>
<comment type="caution">
    <text evidence="1">The sequence shown here is derived from an EMBL/GenBank/DDBJ whole genome shotgun (WGS) entry which is preliminary data.</text>
</comment>
<evidence type="ECO:0000313" key="2">
    <source>
        <dbReference type="Proteomes" id="UP000292564"/>
    </source>
</evidence>
<name>A0A4Q7ZSA1_9ACTN</name>
<reference evidence="1 2" key="1">
    <citation type="submission" date="2019-02" db="EMBL/GenBank/DDBJ databases">
        <title>Sequencing the genomes of 1000 actinobacteria strains.</title>
        <authorList>
            <person name="Klenk H.-P."/>
        </authorList>
    </citation>
    <scope>NUCLEOTIDE SEQUENCE [LARGE SCALE GENOMIC DNA]</scope>
    <source>
        <strain evidence="1 2">DSM 45162</strain>
    </source>
</reference>